<dbReference type="Gene3D" id="1.10.260.30">
    <property type="entry name" value="Signal recognition particle, SRP54 subunit, M-domain"/>
    <property type="match status" value="1"/>
</dbReference>
<dbReference type="InterPro" id="IPR003593">
    <property type="entry name" value="AAA+_ATPase"/>
</dbReference>
<dbReference type="Gene3D" id="1.20.120.140">
    <property type="entry name" value="Signal recognition particle SRP54, nucleotide-binding domain"/>
    <property type="match status" value="1"/>
</dbReference>
<evidence type="ECO:0000313" key="15">
    <source>
        <dbReference type="EMBL" id="AGA66923.1"/>
    </source>
</evidence>
<evidence type="ECO:0000256" key="7">
    <source>
        <dbReference type="ARBA" id="ARBA00023134"/>
    </source>
</evidence>
<dbReference type="Proteomes" id="UP000010793">
    <property type="component" value="Chromosome"/>
</dbReference>
<evidence type="ECO:0000256" key="9">
    <source>
        <dbReference type="ARBA" id="ARBA00023274"/>
    </source>
</evidence>
<dbReference type="Pfam" id="PF02978">
    <property type="entry name" value="SRP_SPB"/>
    <property type="match status" value="1"/>
</dbReference>
<dbReference type="GO" id="GO:0003924">
    <property type="term" value="F:GTPase activity"/>
    <property type="evidence" value="ECO:0007669"/>
    <property type="project" value="InterPro"/>
</dbReference>
<dbReference type="SUPFAM" id="SSF47364">
    <property type="entry name" value="Domain of the SRP/SRP receptor G-proteins"/>
    <property type="match status" value="1"/>
</dbReference>
<accession>A0A3B6VM12</accession>
<keyword evidence="6" id="KW-0694">RNA-binding</keyword>
<comment type="subcellular location">
    <subcellularLocation>
        <location evidence="1">Cytoplasm</location>
    </subcellularLocation>
</comment>
<evidence type="ECO:0000256" key="4">
    <source>
        <dbReference type="ARBA" id="ARBA00022741"/>
    </source>
</evidence>
<evidence type="ECO:0000256" key="2">
    <source>
        <dbReference type="ARBA" id="ARBA00005450"/>
    </source>
</evidence>
<dbReference type="EMBL" id="CP002873">
    <property type="protein sequence ID" value="AGA66923.1"/>
    <property type="molecule type" value="Genomic_DNA"/>
</dbReference>
<comment type="catalytic activity">
    <reaction evidence="11">
        <text>GTP + H2O = GDP + phosphate + H(+)</text>
        <dbReference type="Rhea" id="RHEA:19669"/>
        <dbReference type="ChEBI" id="CHEBI:15377"/>
        <dbReference type="ChEBI" id="CHEBI:15378"/>
        <dbReference type="ChEBI" id="CHEBI:37565"/>
        <dbReference type="ChEBI" id="CHEBI:43474"/>
        <dbReference type="ChEBI" id="CHEBI:58189"/>
        <dbReference type="EC" id="3.6.5.4"/>
    </reaction>
</comment>
<dbReference type="PANTHER" id="PTHR11564">
    <property type="entry name" value="SIGNAL RECOGNITION PARTICLE 54K PROTEIN SRP54"/>
    <property type="match status" value="1"/>
</dbReference>
<dbReference type="Gene3D" id="3.40.50.300">
    <property type="entry name" value="P-loop containing nucleotide triphosphate hydrolases"/>
    <property type="match status" value="1"/>
</dbReference>
<protein>
    <recommendedName>
        <fullName evidence="10">signal-recognition-particle GTPase</fullName>
        <ecNumber evidence="10">3.6.5.4</ecNumber>
    </recommendedName>
</protein>
<name>A0A3B6VM12_BRAPL</name>
<keyword evidence="4" id="KW-0547">Nucleotide-binding</keyword>
<proteinExistence type="inferred from homology"/>
<evidence type="ECO:0000256" key="11">
    <source>
        <dbReference type="ARBA" id="ARBA00048027"/>
    </source>
</evidence>
<gene>
    <name evidence="15" type="ORF">BPP43_08660</name>
</gene>
<dbReference type="EC" id="3.6.5.4" evidence="10"/>
<dbReference type="InterPro" id="IPR036891">
    <property type="entry name" value="Signal_recog_part_SRP54_M_sf"/>
</dbReference>
<dbReference type="InterPro" id="IPR027417">
    <property type="entry name" value="P-loop_NTPase"/>
</dbReference>
<keyword evidence="3" id="KW-0963">Cytoplasm</keyword>
<keyword evidence="16" id="KW-1185">Reference proteome</keyword>
<dbReference type="InterPro" id="IPR022941">
    <property type="entry name" value="SRP54"/>
</dbReference>
<evidence type="ECO:0000256" key="3">
    <source>
        <dbReference type="ARBA" id="ARBA00022490"/>
    </source>
</evidence>
<dbReference type="AlphaFoldDB" id="A0A3B6VM12"/>
<dbReference type="SUPFAM" id="SSF52540">
    <property type="entry name" value="P-loop containing nucleoside triphosphate hydrolases"/>
    <property type="match status" value="1"/>
</dbReference>
<keyword evidence="9" id="KW-0687">Ribonucleoprotein</keyword>
<keyword evidence="8" id="KW-0733">Signal recognition particle</keyword>
<keyword evidence="7" id="KW-0342">GTP-binding</keyword>
<dbReference type="InterPro" id="IPR000897">
    <property type="entry name" value="SRP54_GTPase_dom"/>
</dbReference>
<evidence type="ECO:0000256" key="8">
    <source>
        <dbReference type="ARBA" id="ARBA00023135"/>
    </source>
</evidence>
<dbReference type="GO" id="GO:0008312">
    <property type="term" value="F:7S RNA binding"/>
    <property type="evidence" value="ECO:0007669"/>
    <property type="project" value="InterPro"/>
</dbReference>
<dbReference type="SMART" id="SM00963">
    <property type="entry name" value="SRP54_N"/>
    <property type="match status" value="1"/>
</dbReference>
<feature type="domain" description="SRP54-type proteins GTP-binding" evidence="13">
    <location>
        <begin position="101"/>
        <end position="295"/>
    </location>
</feature>
<evidence type="ECO:0000313" key="16">
    <source>
        <dbReference type="Proteomes" id="UP000010793"/>
    </source>
</evidence>
<evidence type="ECO:0000256" key="6">
    <source>
        <dbReference type="ARBA" id="ARBA00022884"/>
    </source>
</evidence>
<evidence type="ECO:0000256" key="5">
    <source>
        <dbReference type="ARBA" id="ARBA00022801"/>
    </source>
</evidence>
<dbReference type="InterPro" id="IPR042101">
    <property type="entry name" value="SRP54_N_sf"/>
</dbReference>
<comment type="similarity">
    <text evidence="2">Belongs to the GTP-binding SRP family. SRP54 subfamily.</text>
</comment>
<dbReference type="GO" id="GO:0005525">
    <property type="term" value="F:GTP binding"/>
    <property type="evidence" value="ECO:0007669"/>
    <property type="project" value="UniProtKB-KW"/>
</dbReference>
<feature type="domain" description="Signal recognition particle SRP54 helical bundle" evidence="14">
    <location>
        <begin position="1"/>
        <end position="86"/>
    </location>
</feature>
<dbReference type="SMART" id="SM00382">
    <property type="entry name" value="AAA"/>
    <property type="match status" value="1"/>
</dbReference>
<dbReference type="SUPFAM" id="SSF47446">
    <property type="entry name" value="Signal peptide-binding domain"/>
    <property type="match status" value="1"/>
</dbReference>
<evidence type="ECO:0000256" key="10">
    <source>
        <dbReference type="ARBA" id="ARBA00035672"/>
    </source>
</evidence>
<evidence type="ECO:0000256" key="1">
    <source>
        <dbReference type="ARBA" id="ARBA00004496"/>
    </source>
</evidence>
<dbReference type="KEGG" id="bpip:BPP43_08660"/>
<evidence type="ECO:0000259" key="13">
    <source>
        <dbReference type="SMART" id="SM00962"/>
    </source>
</evidence>
<dbReference type="InterPro" id="IPR013822">
    <property type="entry name" value="Signal_recog_particl_SRP54_hlx"/>
</dbReference>
<dbReference type="GO" id="GO:0006614">
    <property type="term" value="P:SRP-dependent cotranslational protein targeting to membrane"/>
    <property type="evidence" value="ECO:0007669"/>
    <property type="project" value="InterPro"/>
</dbReference>
<evidence type="ECO:0000259" key="14">
    <source>
        <dbReference type="SMART" id="SM00963"/>
    </source>
</evidence>
<dbReference type="SMART" id="SM00962">
    <property type="entry name" value="SRP54"/>
    <property type="match status" value="1"/>
</dbReference>
<evidence type="ECO:0000259" key="12">
    <source>
        <dbReference type="SMART" id="SM00382"/>
    </source>
</evidence>
<organism evidence="15 16">
    <name type="scientific">Brachyspira pilosicoli P43/6/78</name>
    <dbReference type="NCBI Taxonomy" id="1042417"/>
    <lineage>
        <taxon>Bacteria</taxon>
        <taxon>Pseudomonadati</taxon>
        <taxon>Spirochaetota</taxon>
        <taxon>Spirochaetia</taxon>
        <taxon>Brachyspirales</taxon>
        <taxon>Brachyspiraceae</taxon>
        <taxon>Brachyspira</taxon>
    </lineage>
</organism>
<dbReference type="Pfam" id="PF02881">
    <property type="entry name" value="SRP54_N"/>
    <property type="match status" value="1"/>
</dbReference>
<dbReference type="InterPro" id="IPR036225">
    <property type="entry name" value="SRP/SRP_N"/>
</dbReference>
<dbReference type="GeneID" id="56439855"/>
<dbReference type="GO" id="GO:0048500">
    <property type="term" value="C:signal recognition particle"/>
    <property type="evidence" value="ECO:0007669"/>
    <property type="project" value="InterPro"/>
</dbReference>
<dbReference type="Pfam" id="PF00448">
    <property type="entry name" value="SRP54"/>
    <property type="match status" value="1"/>
</dbReference>
<sequence length="451" mass="49998">MFDNLTKSISNVFSKLRDKKVLSEKDIEDTLIGIKEALLSADVSLEAADKFLEEAKKRAIGKERLENVDPANQFVADVHDTLVSMIGEGESGLKLEPVEKTTVTLLFGLQGSGKTTTSAKLAKYYKDKRRVFLVGLDVHRPAAMEQLAVLAKEVGVPCHIDTKEKKPYKILKRAMSIAKKEQYNMIIVDTAGRLEIDEEMMLELRRVVNSVDVTEKLLVVDSTAGQSVFDVAKSFQSNIGINGVILTKFDSGVRGGAALSLRYATGSSVKFIGTGEHLEDIDVFDAKRVAGQILGMGDIVKLVEKARAAISEKEAQEMLQKVIENNFDYNDFLKQIDATTKMGGISKMTSMIPGMANVDNELISREEQKFVKYKAIIQSMTKKERLALFPLNNSRKMRIANGSGQSIYDVNQLIKQFTMMKNMMGSTKKMNKLAKSLEGIGMSIEDLNKLM</sequence>
<reference evidence="15 16" key="1">
    <citation type="journal article" date="2013" name="Genome Announc.">
        <title>Complete Genome Sequence of the Porcine Strain Brachyspira pilosicoli P43/6/78(T.).</title>
        <authorList>
            <person name="Lin C."/>
            <person name="den Bakker H.C."/>
            <person name="Suzuki H."/>
            <person name="Lefebure T."/>
            <person name="Ponnala L."/>
            <person name="Sun Q."/>
            <person name="Stanhope M.J."/>
            <person name="Wiedmann M."/>
            <person name="Duhamel G.E."/>
        </authorList>
    </citation>
    <scope>NUCLEOTIDE SEQUENCE [LARGE SCALE GENOMIC DNA]</scope>
    <source>
        <strain evidence="15 16">P43/6/78</strain>
    </source>
</reference>
<dbReference type="InterPro" id="IPR004125">
    <property type="entry name" value="Signal_recog_particle_SRP54_M"/>
</dbReference>
<keyword evidence="5" id="KW-0378">Hydrolase</keyword>
<feature type="domain" description="AAA+ ATPase" evidence="12">
    <location>
        <begin position="100"/>
        <end position="294"/>
    </location>
</feature>
<dbReference type="RefSeq" id="WP_013244230.1">
    <property type="nucleotide sequence ID" value="NC_019908.1"/>
</dbReference>
<dbReference type="PANTHER" id="PTHR11564:SF5">
    <property type="entry name" value="SIGNAL RECOGNITION PARTICLE SUBUNIT SRP54"/>
    <property type="match status" value="1"/>
</dbReference>